<keyword evidence="1" id="KW-1133">Transmembrane helix</keyword>
<reference evidence="4" key="1">
    <citation type="submission" date="2011-07" db="EMBL/GenBank/DDBJ databases">
        <authorList>
            <consortium name="Caenorhabditis brenneri Sequencing and Analysis Consortium"/>
            <person name="Wilson R.K."/>
        </authorList>
    </citation>
    <scope>NUCLEOTIDE SEQUENCE [LARGE SCALE GENOMIC DNA]</scope>
    <source>
        <strain evidence="4">PB2801</strain>
    </source>
</reference>
<feature type="transmembrane region" description="Helical" evidence="1">
    <location>
        <begin position="202"/>
        <end position="220"/>
    </location>
</feature>
<protein>
    <submittedName>
        <fullName evidence="3">Uncharacterized protein</fullName>
    </submittedName>
</protein>
<name>G0PHD9_CAEBE</name>
<keyword evidence="4" id="KW-1185">Reference proteome</keyword>
<feature type="signal peptide" evidence="2">
    <location>
        <begin position="1"/>
        <end position="19"/>
    </location>
</feature>
<dbReference type="eggNOG" id="ENOG502TK57">
    <property type="taxonomic scope" value="Eukaryota"/>
</dbReference>
<keyword evidence="1" id="KW-0472">Membrane</keyword>
<sequence>MKTWLLVLLVSFQIVMIESETDESQTFNLEDPDSIVKTRNNKRKEAAEKDNIATMWKLEWSDELLQKIKTLPNDCNALTPGSGYRFHLIAADVESWKWAQREGEYVFDQNRDVLQHSTAFQQELYQPGQKQIACAEYTCEKRKSVDPKVKETANFGAICLLGPSEEFTFTKRGGSAGSRCEEEGGEDEDGLCIPSGSPGFSILFNFFIVVSLILLVSMIFD</sequence>
<dbReference type="HOGENOM" id="CLU_1235995_0_0_1"/>
<evidence type="ECO:0000256" key="2">
    <source>
        <dbReference type="SAM" id="SignalP"/>
    </source>
</evidence>
<dbReference type="AlphaFoldDB" id="G0PHD9"/>
<evidence type="ECO:0000313" key="3">
    <source>
        <dbReference type="EMBL" id="EGT56233.1"/>
    </source>
</evidence>
<dbReference type="OrthoDB" id="5910168at2759"/>
<proteinExistence type="predicted"/>
<dbReference type="InterPro" id="IPR035940">
    <property type="entry name" value="CAP_sf"/>
</dbReference>
<dbReference type="Proteomes" id="UP000008068">
    <property type="component" value="Unassembled WGS sequence"/>
</dbReference>
<dbReference type="InParanoid" id="G0PHD9"/>
<dbReference type="Gene3D" id="3.40.33.10">
    <property type="entry name" value="CAP"/>
    <property type="match status" value="1"/>
</dbReference>
<evidence type="ECO:0000313" key="4">
    <source>
        <dbReference type="Proteomes" id="UP000008068"/>
    </source>
</evidence>
<keyword evidence="2" id="KW-0732">Signal</keyword>
<organism evidence="4">
    <name type="scientific">Caenorhabditis brenneri</name>
    <name type="common">Nematode worm</name>
    <dbReference type="NCBI Taxonomy" id="135651"/>
    <lineage>
        <taxon>Eukaryota</taxon>
        <taxon>Metazoa</taxon>
        <taxon>Ecdysozoa</taxon>
        <taxon>Nematoda</taxon>
        <taxon>Chromadorea</taxon>
        <taxon>Rhabditida</taxon>
        <taxon>Rhabditina</taxon>
        <taxon>Rhabditomorpha</taxon>
        <taxon>Rhabditoidea</taxon>
        <taxon>Rhabditidae</taxon>
        <taxon>Peloderinae</taxon>
        <taxon>Caenorhabditis</taxon>
    </lineage>
</organism>
<feature type="chain" id="PRO_5003407412" evidence="2">
    <location>
        <begin position="20"/>
        <end position="221"/>
    </location>
</feature>
<gene>
    <name evidence="3" type="ORF">CAEBREN_24596</name>
</gene>
<accession>G0PHD9</accession>
<dbReference type="EMBL" id="GL380475">
    <property type="protein sequence ID" value="EGT56233.1"/>
    <property type="molecule type" value="Genomic_DNA"/>
</dbReference>
<evidence type="ECO:0000256" key="1">
    <source>
        <dbReference type="SAM" id="Phobius"/>
    </source>
</evidence>
<keyword evidence="1" id="KW-0812">Transmembrane</keyword>